<keyword evidence="4 8" id="KW-0812">Transmembrane</keyword>
<dbReference type="Proteomes" id="UP001374579">
    <property type="component" value="Unassembled WGS sequence"/>
</dbReference>
<dbReference type="GO" id="GO:0016788">
    <property type="term" value="F:hydrolase activity, acting on ester bonds"/>
    <property type="evidence" value="ECO:0007669"/>
    <property type="project" value="TreeGrafter"/>
</dbReference>
<organism evidence="9 10">
    <name type="scientific">Littorina saxatilis</name>
    <dbReference type="NCBI Taxonomy" id="31220"/>
    <lineage>
        <taxon>Eukaryota</taxon>
        <taxon>Metazoa</taxon>
        <taxon>Spiralia</taxon>
        <taxon>Lophotrochozoa</taxon>
        <taxon>Mollusca</taxon>
        <taxon>Gastropoda</taxon>
        <taxon>Caenogastropoda</taxon>
        <taxon>Littorinimorpha</taxon>
        <taxon>Littorinoidea</taxon>
        <taxon>Littorinidae</taxon>
        <taxon>Littorina</taxon>
    </lineage>
</organism>
<evidence type="ECO:0000256" key="2">
    <source>
        <dbReference type="ARBA" id="ARBA00006387"/>
    </source>
</evidence>
<evidence type="ECO:0000313" key="10">
    <source>
        <dbReference type="Proteomes" id="UP001374579"/>
    </source>
</evidence>
<sequence length="320" mass="37180">MAWMQTFVANTFLILVSCLQSVYSSLGDRSFVFQKCLRNCSLTECNDEEAFESLQPIHLRMLGWTCYSECEQSCMWYTVDAFVKDGSPVPQFYGKWPFVRIMGMQEPASVLFSFLNAAGHLMLLRYRQKVSSSTPMYYVWHGLALVSVNAWTWSAIYHSRDTNFTEMMDYFFALSIVMYNVFAVFCRVLGTDTWWKPAVTASILTTLFMRHIHYLAFVKFDYGYNMKFNVAIGIVSGLSWLAWSIAHHRKQPYVWKSAAVILGVNLSVLLELLDFPPFCWTLDAHSLWHACTVPLNLLWWNFVIDDGLYLQQQEEDKKMV</sequence>
<evidence type="ECO:0000256" key="7">
    <source>
        <dbReference type="ARBA" id="ARBA00023136"/>
    </source>
</evidence>
<feature type="transmembrane region" description="Helical" evidence="8">
    <location>
        <begin position="253"/>
        <end position="273"/>
    </location>
</feature>
<evidence type="ECO:0000256" key="4">
    <source>
        <dbReference type="ARBA" id="ARBA00022692"/>
    </source>
</evidence>
<evidence type="ECO:0000256" key="1">
    <source>
        <dbReference type="ARBA" id="ARBA00004127"/>
    </source>
</evidence>
<gene>
    <name evidence="9" type="ORF">V1264_014350</name>
</gene>
<comment type="similarity">
    <text evidence="2 8">Belongs to the PGAP3 family.</text>
</comment>
<dbReference type="GO" id="GO:0006506">
    <property type="term" value="P:GPI anchor biosynthetic process"/>
    <property type="evidence" value="ECO:0007669"/>
    <property type="project" value="UniProtKB-KW"/>
</dbReference>
<dbReference type="GO" id="GO:0000139">
    <property type="term" value="C:Golgi membrane"/>
    <property type="evidence" value="ECO:0007669"/>
    <property type="project" value="UniProtKB-SubCell"/>
</dbReference>
<keyword evidence="10" id="KW-1185">Reference proteome</keyword>
<feature type="transmembrane region" description="Helical" evidence="8">
    <location>
        <begin position="197"/>
        <end position="216"/>
    </location>
</feature>
<feature type="transmembrane region" description="Helical" evidence="8">
    <location>
        <begin position="170"/>
        <end position="190"/>
    </location>
</feature>
<feature type="transmembrane region" description="Helical" evidence="8">
    <location>
        <begin position="138"/>
        <end position="158"/>
    </location>
</feature>
<dbReference type="PANTHER" id="PTHR13148">
    <property type="entry name" value="PER1-RELATED"/>
    <property type="match status" value="1"/>
</dbReference>
<dbReference type="EMBL" id="JBAMIC010000003">
    <property type="protein sequence ID" value="KAK7110490.1"/>
    <property type="molecule type" value="Genomic_DNA"/>
</dbReference>
<keyword evidence="8" id="KW-0333">Golgi apparatus</keyword>
<feature type="transmembrane region" description="Helical" evidence="8">
    <location>
        <begin position="228"/>
        <end position="246"/>
    </location>
</feature>
<evidence type="ECO:0000256" key="6">
    <source>
        <dbReference type="ARBA" id="ARBA00022989"/>
    </source>
</evidence>
<proteinExistence type="inferred from homology"/>
<evidence type="ECO:0000256" key="5">
    <source>
        <dbReference type="ARBA" id="ARBA00022729"/>
    </source>
</evidence>
<dbReference type="InterPro" id="IPR007217">
    <property type="entry name" value="Per1-like"/>
</dbReference>
<reference evidence="9 10" key="1">
    <citation type="submission" date="2024-02" db="EMBL/GenBank/DDBJ databases">
        <title>Chromosome-scale genome assembly of the rough periwinkle Littorina saxatilis.</title>
        <authorList>
            <person name="De Jode A."/>
            <person name="Faria R."/>
            <person name="Formenti G."/>
            <person name="Sims Y."/>
            <person name="Smith T.P."/>
            <person name="Tracey A."/>
            <person name="Wood J.M.D."/>
            <person name="Zagrodzka Z.B."/>
            <person name="Johannesson K."/>
            <person name="Butlin R.K."/>
            <person name="Leder E.H."/>
        </authorList>
    </citation>
    <scope>NUCLEOTIDE SEQUENCE [LARGE SCALE GENOMIC DNA]</scope>
    <source>
        <strain evidence="9">Snail1</strain>
        <tissue evidence="9">Muscle</tissue>
    </source>
</reference>
<name>A0AAN9BSS1_9CAEN</name>
<comment type="subcellular location">
    <subcellularLocation>
        <location evidence="1">Endomembrane system</location>
        <topology evidence="1">Multi-pass membrane protein</topology>
    </subcellularLocation>
    <subcellularLocation>
        <location evidence="8">Golgi apparatus membrane</location>
        <topology evidence="8">Multi-pass membrane protein</topology>
    </subcellularLocation>
</comment>
<keyword evidence="7 8" id="KW-0472">Membrane</keyword>
<evidence type="ECO:0000256" key="3">
    <source>
        <dbReference type="ARBA" id="ARBA00022502"/>
    </source>
</evidence>
<feature type="signal peptide" evidence="8">
    <location>
        <begin position="1"/>
        <end position="24"/>
    </location>
</feature>
<keyword evidence="3 8" id="KW-0337">GPI-anchor biosynthesis</keyword>
<feature type="chain" id="PRO_5042663216" description="Post-GPI attachment to proteins factor 3" evidence="8">
    <location>
        <begin position="25"/>
        <end position="320"/>
    </location>
</feature>
<keyword evidence="5 8" id="KW-0732">Signal</keyword>
<accession>A0AAN9BSS1</accession>
<evidence type="ECO:0000256" key="8">
    <source>
        <dbReference type="RuleBase" id="RU365066"/>
    </source>
</evidence>
<keyword evidence="6 8" id="KW-1133">Transmembrane helix</keyword>
<dbReference type="Pfam" id="PF04080">
    <property type="entry name" value="Per1"/>
    <property type="match status" value="1"/>
</dbReference>
<dbReference type="AlphaFoldDB" id="A0AAN9BSS1"/>
<protein>
    <recommendedName>
        <fullName evidence="8">Post-GPI attachment to proteins factor 3</fullName>
    </recommendedName>
</protein>
<feature type="transmembrane region" description="Helical" evidence="8">
    <location>
        <begin position="108"/>
        <end position="126"/>
    </location>
</feature>
<dbReference type="GO" id="GO:0005789">
    <property type="term" value="C:endoplasmic reticulum membrane"/>
    <property type="evidence" value="ECO:0007669"/>
    <property type="project" value="TreeGrafter"/>
</dbReference>
<evidence type="ECO:0000313" key="9">
    <source>
        <dbReference type="EMBL" id="KAK7110490.1"/>
    </source>
</evidence>
<comment type="caution">
    <text evidence="9">The sequence shown here is derived from an EMBL/GenBank/DDBJ whole genome shotgun (WGS) entry which is preliminary data.</text>
</comment>
<comment type="function">
    <text evidence="8">Involved in the lipid remodeling steps of GPI-anchor maturation.</text>
</comment>
<dbReference type="PANTHER" id="PTHR13148:SF0">
    <property type="entry name" value="POST-GPI ATTACHMENT TO PROTEINS FACTOR 3"/>
    <property type="match status" value="1"/>
</dbReference>
<comment type="caution">
    <text evidence="8">Lacks conserved residue(s) required for the propagation of feature annotation.</text>
</comment>